<dbReference type="Proteomes" id="UP000245119">
    <property type="component" value="Linkage Group LG4"/>
</dbReference>
<dbReference type="GO" id="GO:0004222">
    <property type="term" value="F:metalloendopeptidase activity"/>
    <property type="evidence" value="ECO:0007669"/>
    <property type="project" value="UniProtKB-UniRule"/>
</dbReference>
<evidence type="ECO:0000256" key="8">
    <source>
        <dbReference type="PROSITE-ProRule" id="PRU01211"/>
    </source>
</evidence>
<feature type="compositionally biased region" description="Basic and acidic residues" evidence="10">
    <location>
        <begin position="9"/>
        <end position="19"/>
    </location>
</feature>
<dbReference type="Pfam" id="PF01400">
    <property type="entry name" value="Astacin"/>
    <property type="match status" value="1"/>
</dbReference>
<dbReference type="GO" id="GO:0016020">
    <property type="term" value="C:membrane"/>
    <property type="evidence" value="ECO:0007669"/>
    <property type="project" value="UniProtKB-SubCell"/>
</dbReference>
<dbReference type="PROSITE" id="PS51670">
    <property type="entry name" value="SHKT"/>
    <property type="match status" value="2"/>
</dbReference>
<accession>A0A2T7PE29</accession>
<feature type="transmembrane region" description="Helical" evidence="11">
    <location>
        <begin position="137"/>
        <end position="157"/>
    </location>
</feature>
<keyword evidence="8 9" id="KW-0645">Protease</keyword>
<keyword evidence="15" id="KW-1185">Reference proteome</keyword>
<dbReference type="InterPro" id="IPR036259">
    <property type="entry name" value="MFS_trans_sf"/>
</dbReference>
<feature type="transmembrane region" description="Helical" evidence="11">
    <location>
        <begin position="108"/>
        <end position="125"/>
    </location>
</feature>
<feature type="binding site" evidence="8">
    <location>
        <position position="857"/>
    </location>
    <ligand>
        <name>Zn(2+)</name>
        <dbReference type="ChEBI" id="CHEBI:29105"/>
        <note>catalytic</note>
    </ligand>
</feature>
<dbReference type="AlphaFoldDB" id="A0A2T7PE29"/>
<evidence type="ECO:0000259" key="12">
    <source>
        <dbReference type="PROSITE" id="PS51670"/>
    </source>
</evidence>
<reference evidence="14 15" key="1">
    <citation type="submission" date="2018-04" db="EMBL/GenBank/DDBJ databases">
        <title>The genome of golden apple snail Pomacea canaliculata provides insight into stress tolerance and invasive adaptation.</title>
        <authorList>
            <person name="Liu C."/>
            <person name="Liu B."/>
            <person name="Ren Y."/>
            <person name="Zhang Y."/>
            <person name="Wang H."/>
            <person name="Li S."/>
            <person name="Jiang F."/>
            <person name="Yin L."/>
            <person name="Zhang G."/>
            <person name="Qian W."/>
            <person name="Fan W."/>
        </authorList>
    </citation>
    <scope>NUCLEOTIDE SEQUENCE [LARGE SCALE GENOMIC DNA]</scope>
    <source>
        <strain evidence="14">SZHN2017</strain>
        <tissue evidence="14">Muscle</tissue>
    </source>
</reference>
<dbReference type="InterPro" id="IPR001506">
    <property type="entry name" value="Peptidase_M12A"/>
</dbReference>
<dbReference type="InterPro" id="IPR003582">
    <property type="entry name" value="ShKT_dom"/>
</dbReference>
<evidence type="ECO:0000313" key="14">
    <source>
        <dbReference type="EMBL" id="PVD31670.1"/>
    </source>
</evidence>
<dbReference type="SMART" id="SM00235">
    <property type="entry name" value="ZnMc"/>
    <property type="match status" value="1"/>
</dbReference>
<comment type="similarity">
    <text evidence="3">Belongs to the unc-93 family.</text>
</comment>
<feature type="region of interest" description="Disordered" evidence="10">
    <location>
        <begin position="539"/>
        <end position="576"/>
    </location>
</feature>
<feature type="transmembrane region" description="Helical" evidence="11">
    <location>
        <begin position="414"/>
        <end position="432"/>
    </location>
</feature>
<comment type="caution">
    <text evidence="7">Lacks conserved residue(s) required for the propagation of feature annotation.</text>
</comment>
<feature type="transmembrane region" description="Helical" evidence="11">
    <location>
        <begin position="164"/>
        <end position="186"/>
    </location>
</feature>
<dbReference type="PANTHER" id="PTHR19444:SF13">
    <property type="entry name" value="PROTEIN UNC-93 HOMOLOG A"/>
    <property type="match status" value="1"/>
</dbReference>
<dbReference type="InterPro" id="IPR010291">
    <property type="entry name" value="Ion_channel_UNC-93"/>
</dbReference>
<comment type="subcellular location">
    <subcellularLocation>
        <location evidence="2">Membrane</location>
        <topology evidence="2">Multi-pass membrane protein</topology>
    </subcellularLocation>
</comment>
<comment type="cofactor">
    <cofactor evidence="8 9">
        <name>Zn(2+)</name>
        <dbReference type="ChEBI" id="CHEBI:29105"/>
    </cofactor>
    <text evidence="8 9">Binds 1 zinc ion per subunit.</text>
</comment>
<keyword evidence="8 9" id="KW-0482">Metalloprotease</keyword>
<dbReference type="CDD" id="cd04280">
    <property type="entry name" value="ZnMc_astacin_like"/>
    <property type="match status" value="1"/>
</dbReference>
<feature type="domain" description="ShKT" evidence="12">
    <location>
        <begin position="1069"/>
        <end position="1105"/>
    </location>
</feature>
<dbReference type="PROSITE" id="PS51864">
    <property type="entry name" value="ASTACIN"/>
    <property type="match status" value="1"/>
</dbReference>
<dbReference type="Gene3D" id="3.40.390.10">
    <property type="entry name" value="Collagenase (Catalytic Domain)"/>
    <property type="match status" value="1"/>
</dbReference>
<evidence type="ECO:0000256" key="1">
    <source>
        <dbReference type="ARBA" id="ARBA00002657"/>
    </source>
</evidence>
<comment type="caution">
    <text evidence="14">The sequence shown here is derived from an EMBL/GenBank/DDBJ whole genome shotgun (WGS) entry which is preliminary data.</text>
</comment>
<feature type="transmembrane region" description="Helical" evidence="11">
    <location>
        <begin position="302"/>
        <end position="319"/>
    </location>
</feature>
<feature type="disulfide bond" evidence="7">
    <location>
        <begin position="1027"/>
        <end position="1061"/>
    </location>
</feature>
<feature type="region of interest" description="Disordered" evidence="10">
    <location>
        <begin position="1"/>
        <end position="44"/>
    </location>
</feature>
<dbReference type="SUPFAM" id="SSF103473">
    <property type="entry name" value="MFS general substrate transporter"/>
    <property type="match status" value="1"/>
</dbReference>
<dbReference type="InterPro" id="IPR034035">
    <property type="entry name" value="Astacin-like_dom"/>
</dbReference>
<name>A0A2T7PE29_POMCA</name>
<gene>
    <name evidence="14" type="ORF">C0Q70_07088</name>
</gene>
<evidence type="ECO:0000259" key="13">
    <source>
        <dbReference type="PROSITE" id="PS51864"/>
    </source>
</evidence>
<evidence type="ECO:0000256" key="10">
    <source>
        <dbReference type="SAM" id="MobiDB-lite"/>
    </source>
</evidence>
<keyword evidence="6 11" id="KW-0472">Membrane</keyword>
<keyword evidence="7" id="KW-1015">Disulfide bond</keyword>
<dbReference type="InterPro" id="IPR006026">
    <property type="entry name" value="Peptidase_Metallo"/>
</dbReference>
<dbReference type="Gene3D" id="1.20.1250.20">
    <property type="entry name" value="MFS general substrate transporter like domains"/>
    <property type="match status" value="1"/>
</dbReference>
<dbReference type="PRINTS" id="PR00480">
    <property type="entry name" value="ASTACIN"/>
</dbReference>
<feature type="transmembrane region" description="Helical" evidence="11">
    <location>
        <begin position="192"/>
        <end position="215"/>
    </location>
</feature>
<feature type="active site" evidence="8">
    <location>
        <position position="858"/>
    </location>
</feature>
<dbReference type="Pfam" id="PF05978">
    <property type="entry name" value="UNC-93"/>
    <property type="match status" value="1"/>
</dbReference>
<keyword evidence="8 9" id="KW-0479">Metal-binding</keyword>
<feature type="transmembrane region" description="Helical" evidence="11">
    <location>
        <begin position="379"/>
        <end position="402"/>
    </location>
</feature>
<keyword evidence="5 11" id="KW-1133">Transmembrane helix</keyword>
<comment type="function">
    <text evidence="1">Metalloprotease.</text>
</comment>
<dbReference type="SMART" id="SM00254">
    <property type="entry name" value="ShKT"/>
    <property type="match status" value="2"/>
</dbReference>
<evidence type="ECO:0000256" key="7">
    <source>
        <dbReference type="PROSITE-ProRule" id="PRU01005"/>
    </source>
</evidence>
<evidence type="ECO:0000256" key="4">
    <source>
        <dbReference type="ARBA" id="ARBA00022692"/>
    </source>
</evidence>
<sequence>MSPKHPRKSEKQERRERQLHTSVSSPDFRPWRVNGHRSTIGGSNSLSHLADPYLALRISPNARPPGPSASPGDSNNGGDFKCPLPLLDRVWRWITKSSSIDGKEIRNILVLGVSFQLIFTAYYATQNLQSSLHEEEALGASALGCMYGISIVSSLLAPTLIGLIGAKGCVVTAWFCYIIYTLAQFYPQWGTLVPASVLLGAFLGPLWTAQGLYVSACGFSFSKRSPHSPYVILSRFNGLFFTLYETTQIVGNLVSSLVMQDGVSNKSEAIVFKFCGPNDCPWTENVTDIEEPDTWVLHTLQSIYIGLQVLGLGLTVVLVTPLPKSEWVAKVRIHDTAISWLTTLLGTELLFLVPFMIFQSLQEGILLGEYTKAYISCPIGIHMVGFVMAAYGAVTATFVFIFSRLARRSGRLALFLLAAVINLVLLIILYNWTPDSSMTTLIFIIPSVWGLSQAIWQTQTNAMIAVAFSDKKEPAFAIYQACRSVGFTLSFSFHGHLCVFTSVSIAIGFLVVGILLYIGVELRQRFSERIDGLSRRHFPKSDISRHEPEQAANETDEDDSDSSKRRPEKRQNIRGDKVSAAEMRRLYAEEDDEEEERKRGHRLTVDGIYLASGESAQMNNDIKRFQTDWQRVSVSYYARSRSVDPSNHNVRSSEVKAFQVMPRSQSLDEIEMFDEAEMWMQRNDDPFKNYKVQRKMGETYIAYSDNEEHKSIDQIIMEAAPKAEMFDVLHLSPEGDVMMMVELDIMMSLKQYMELKRVPEVTRNKRKALRATDMRWRDCTVYYEFSNDLQGDRNVIHEAIAEWEKYTCLDFKQANSSTTDKIIFQDGNGCFSRLGRVGGPQVIGLGRGCFQKGVVVHEIGHAIGWIHEQARPDRDSYIRVNYNRIPQPWHPQFDKFESSVINTYNIEYDYRSVMHYSGNALAERSIETLDPAFQDVIGQRSGLSFRDIKLANIMYECAQRKGCTTTDCSSFGKEAFMDKNCDCVCPGNDTHPAVRCVQQDRTTRSPATTTKLATTTRTTEKLEPMACTDLRPDCQHLVTLNECRMNPSRMLMYCKKACNFCDKDDSSLCMDFDPSCPMLAQSNFCENSKFAYFMSMKCKKSCKMCATTDPCQMQKDLGLDQNSGHRLSAFSHLFLIILTLIASRHFS</sequence>
<proteinExistence type="inferred from homology"/>
<dbReference type="InterPro" id="IPR024079">
    <property type="entry name" value="MetalloPept_cat_dom_sf"/>
</dbReference>
<organism evidence="14 15">
    <name type="scientific">Pomacea canaliculata</name>
    <name type="common">Golden apple snail</name>
    <dbReference type="NCBI Taxonomy" id="400727"/>
    <lineage>
        <taxon>Eukaryota</taxon>
        <taxon>Metazoa</taxon>
        <taxon>Spiralia</taxon>
        <taxon>Lophotrochozoa</taxon>
        <taxon>Mollusca</taxon>
        <taxon>Gastropoda</taxon>
        <taxon>Caenogastropoda</taxon>
        <taxon>Architaenioglossa</taxon>
        <taxon>Ampullarioidea</taxon>
        <taxon>Ampullariidae</taxon>
        <taxon>Pomacea</taxon>
    </lineage>
</organism>
<protein>
    <recommendedName>
        <fullName evidence="9">Metalloendopeptidase</fullName>
        <ecNumber evidence="9">3.4.24.-</ecNumber>
    </recommendedName>
</protein>
<feature type="domain" description="Peptidase M12A" evidence="13">
    <location>
        <begin position="767"/>
        <end position="958"/>
    </location>
</feature>
<dbReference type="EMBL" id="PZQS01000004">
    <property type="protein sequence ID" value="PVD31670.1"/>
    <property type="molecule type" value="Genomic_DNA"/>
</dbReference>
<keyword evidence="8 9" id="KW-0378">Hydrolase</keyword>
<feature type="compositionally biased region" description="Basic and acidic residues" evidence="10">
    <location>
        <begin position="561"/>
        <end position="576"/>
    </location>
</feature>
<dbReference type="PANTHER" id="PTHR19444">
    <property type="entry name" value="UNC-93 RELATED"/>
    <property type="match status" value="1"/>
</dbReference>
<dbReference type="SUPFAM" id="SSF55486">
    <property type="entry name" value="Metalloproteases ('zincins'), catalytic domain"/>
    <property type="match status" value="1"/>
</dbReference>
<evidence type="ECO:0000256" key="9">
    <source>
        <dbReference type="RuleBase" id="RU361183"/>
    </source>
</evidence>
<keyword evidence="4 11" id="KW-0812">Transmembrane</keyword>
<dbReference type="OrthoDB" id="78663at2759"/>
<evidence type="ECO:0000256" key="5">
    <source>
        <dbReference type="ARBA" id="ARBA00022989"/>
    </source>
</evidence>
<dbReference type="GO" id="GO:0006508">
    <property type="term" value="P:proteolysis"/>
    <property type="evidence" value="ECO:0007669"/>
    <property type="project" value="UniProtKB-KW"/>
</dbReference>
<evidence type="ECO:0000256" key="11">
    <source>
        <dbReference type="SAM" id="Phobius"/>
    </source>
</evidence>
<dbReference type="GO" id="GO:0008270">
    <property type="term" value="F:zinc ion binding"/>
    <property type="evidence" value="ECO:0007669"/>
    <property type="project" value="UniProtKB-UniRule"/>
</dbReference>
<feature type="transmembrane region" description="Helical" evidence="11">
    <location>
        <begin position="499"/>
        <end position="520"/>
    </location>
</feature>
<feature type="binding site" evidence="8">
    <location>
        <position position="861"/>
    </location>
    <ligand>
        <name>Zn(2+)</name>
        <dbReference type="ChEBI" id="CHEBI:29105"/>
        <note>catalytic</note>
    </ligand>
</feature>
<feature type="transmembrane region" description="Helical" evidence="11">
    <location>
        <begin position="236"/>
        <end position="258"/>
    </location>
</feature>
<evidence type="ECO:0000313" key="15">
    <source>
        <dbReference type="Proteomes" id="UP000245119"/>
    </source>
</evidence>
<dbReference type="Pfam" id="PF01549">
    <property type="entry name" value="ShK"/>
    <property type="match status" value="2"/>
</dbReference>
<dbReference type="EC" id="3.4.24.-" evidence="9"/>
<feature type="domain" description="ShKT" evidence="12">
    <location>
        <begin position="1027"/>
        <end position="1061"/>
    </location>
</feature>
<feature type="transmembrane region" description="Helical" evidence="11">
    <location>
        <begin position="438"/>
        <end position="456"/>
    </location>
</feature>
<feature type="compositionally biased region" description="Basic and acidic residues" evidence="10">
    <location>
        <begin position="539"/>
        <end position="549"/>
    </location>
</feature>
<feature type="binding site" evidence="8">
    <location>
        <position position="867"/>
    </location>
    <ligand>
        <name>Zn(2+)</name>
        <dbReference type="ChEBI" id="CHEBI:29105"/>
        <note>catalytic</note>
    </ligand>
</feature>
<evidence type="ECO:0000256" key="3">
    <source>
        <dbReference type="ARBA" id="ARBA00009172"/>
    </source>
</evidence>
<dbReference type="InterPro" id="IPR051951">
    <property type="entry name" value="UNC-93_regulatory"/>
</dbReference>
<evidence type="ECO:0000256" key="6">
    <source>
        <dbReference type="ARBA" id="ARBA00023136"/>
    </source>
</evidence>
<feature type="transmembrane region" description="Helical" evidence="11">
    <location>
        <begin position="340"/>
        <end position="359"/>
    </location>
</feature>
<keyword evidence="8 9" id="KW-0862">Zinc</keyword>
<evidence type="ECO:0000256" key="2">
    <source>
        <dbReference type="ARBA" id="ARBA00004141"/>
    </source>
</evidence>